<accession>A0ABY5SNY5</accession>
<keyword evidence="4" id="KW-1185">Reference proteome</keyword>
<dbReference type="Pfam" id="PF02517">
    <property type="entry name" value="Rce1-like"/>
    <property type="match status" value="1"/>
</dbReference>
<keyword evidence="1" id="KW-0472">Membrane</keyword>
<protein>
    <submittedName>
        <fullName evidence="3">CPBP family intramembrane metalloprotease</fullName>
    </submittedName>
</protein>
<reference evidence="3" key="1">
    <citation type="submission" date="2022-03" db="EMBL/GenBank/DDBJ databases">
        <title>Brevibacterium spongiae sp. nov., isolated from marine sponge.</title>
        <authorList>
            <person name="Li Z."/>
            <person name="Zhang M."/>
        </authorList>
    </citation>
    <scope>NUCLEOTIDE SEQUENCE</scope>
    <source>
        <strain evidence="3">WHS-Z9</strain>
    </source>
</reference>
<dbReference type="InterPro" id="IPR003675">
    <property type="entry name" value="Rce1/LyrA-like_dom"/>
</dbReference>
<feature type="domain" description="CAAX prenyl protease 2/Lysostaphin resistance protein A-like" evidence="2">
    <location>
        <begin position="85"/>
        <end position="174"/>
    </location>
</feature>
<keyword evidence="3" id="KW-0645">Protease</keyword>
<dbReference type="EMBL" id="CP093443">
    <property type="protein sequence ID" value="UVI36270.1"/>
    <property type="molecule type" value="Genomic_DNA"/>
</dbReference>
<name>A0ABY5SNY5_9MICO</name>
<keyword evidence="1" id="KW-1133">Transmembrane helix</keyword>
<feature type="transmembrane region" description="Helical" evidence="1">
    <location>
        <begin position="114"/>
        <end position="134"/>
    </location>
</feature>
<feature type="transmembrane region" description="Helical" evidence="1">
    <location>
        <begin position="76"/>
        <end position="94"/>
    </location>
</feature>
<evidence type="ECO:0000256" key="1">
    <source>
        <dbReference type="SAM" id="Phobius"/>
    </source>
</evidence>
<proteinExistence type="predicted"/>
<organism evidence="3 4">
    <name type="scientific">Brevibacterium spongiae</name>
    <dbReference type="NCBI Taxonomy" id="2909672"/>
    <lineage>
        <taxon>Bacteria</taxon>
        <taxon>Bacillati</taxon>
        <taxon>Actinomycetota</taxon>
        <taxon>Actinomycetes</taxon>
        <taxon>Micrococcales</taxon>
        <taxon>Brevibacteriaceae</taxon>
        <taxon>Brevibacterium</taxon>
    </lineage>
</organism>
<evidence type="ECO:0000313" key="4">
    <source>
        <dbReference type="Proteomes" id="UP001064879"/>
    </source>
</evidence>
<dbReference type="GO" id="GO:0008237">
    <property type="term" value="F:metallopeptidase activity"/>
    <property type="evidence" value="ECO:0007669"/>
    <property type="project" value="UniProtKB-KW"/>
</dbReference>
<dbReference type="RefSeq" id="WP_265418871.1">
    <property type="nucleotide sequence ID" value="NZ_CP093443.1"/>
</dbReference>
<evidence type="ECO:0000313" key="3">
    <source>
        <dbReference type="EMBL" id="UVI36270.1"/>
    </source>
</evidence>
<keyword evidence="3" id="KW-0378">Hydrolase</keyword>
<feature type="transmembrane region" description="Helical" evidence="1">
    <location>
        <begin position="45"/>
        <end position="64"/>
    </location>
</feature>
<keyword evidence="3" id="KW-0482">Metalloprotease</keyword>
<evidence type="ECO:0000259" key="2">
    <source>
        <dbReference type="Pfam" id="PF02517"/>
    </source>
</evidence>
<keyword evidence="1" id="KW-0812">Transmembrane</keyword>
<sequence length="180" mass="19344">MAEFVLFCVPTAVYLFLQTRGDRRDVASTMKRAGLSWGSPSAYLWAASLLIPLVLLGWLAITCVPQEVLRAPGVSIAQVTSVSAGIGVLLRAVGEEIFFRGLLGEALVRKVGFGWGNVFQALLFLIPHLALLLVDPRLWPLLPVQFAAGWLLGWLRHRAGSFLPGAAAHALANITAGVFA</sequence>
<dbReference type="Proteomes" id="UP001064879">
    <property type="component" value="Chromosome"/>
</dbReference>
<gene>
    <name evidence="3" type="ORF">L1F31_00985</name>
</gene>